<evidence type="ECO:0000313" key="2">
    <source>
        <dbReference type="EMBL" id="MCT7942164.1"/>
    </source>
</evidence>
<keyword evidence="1" id="KW-1133">Transmembrane helix</keyword>
<keyword evidence="1" id="KW-0472">Membrane</keyword>
<proteinExistence type="predicted"/>
<gene>
    <name evidence="2" type="ORF">NE535_10210</name>
</gene>
<name>A0A9X2WMY8_9GAMM</name>
<keyword evidence="1" id="KW-0812">Transmembrane</keyword>
<evidence type="ECO:0000313" key="3">
    <source>
        <dbReference type="Proteomes" id="UP001155546"/>
    </source>
</evidence>
<comment type="caution">
    <text evidence="2">The sequence shown here is derived from an EMBL/GenBank/DDBJ whole genome shotgun (WGS) entry which is preliminary data.</text>
</comment>
<sequence length="114" mass="13047">MWWRVLIISIAYLLIGAHFLRFNQIELAITAAMLPSLMFIKHIVVTRLLQLGLVLSCIFVWGVSTVDFVQMRMAMDAPWIRLACIMGGVMTFTLFAAYCCNGLTKRNKGLHLYY</sequence>
<evidence type="ECO:0000256" key="1">
    <source>
        <dbReference type="SAM" id="Phobius"/>
    </source>
</evidence>
<keyword evidence="3" id="KW-1185">Reference proteome</keyword>
<feature type="transmembrane region" description="Helical" evidence="1">
    <location>
        <begin position="44"/>
        <end position="64"/>
    </location>
</feature>
<reference evidence="2" key="1">
    <citation type="journal article" date="2023" name="Int. J. Syst. Evol. Microbiol.">
        <title>&lt;i&gt;Shewanella septentrionalis&lt;/i&gt; sp. nov. and &lt;i&gt;Shewanella holmiensis&lt;/i&gt; sp. nov., isolated from Baltic Sea water and sediments.</title>
        <authorList>
            <person name="Martin-Rodriguez A.J."/>
            <person name="Thorell K."/>
            <person name="Joffre E."/>
            <person name="Jensie-Markopoulos S."/>
            <person name="Moore E.R.B."/>
            <person name="Sjoling A."/>
        </authorList>
    </citation>
    <scope>NUCLEOTIDE SEQUENCE</scope>
    <source>
        <strain evidence="2">SP1S2-7</strain>
    </source>
</reference>
<protein>
    <submittedName>
        <fullName evidence="2">Uncharacterized protein</fullName>
    </submittedName>
</protein>
<feature type="transmembrane region" description="Helical" evidence="1">
    <location>
        <begin position="6"/>
        <end position="23"/>
    </location>
</feature>
<dbReference type="RefSeq" id="WP_261298541.1">
    <property type="nucleotide sequence ID" value="NZ_JAMTCD010000011.1"/>
</dbReference>
<dbReference type="AlphaFoldDB" id="A0A9X2WMY8"/>
<accession>A0A9X2WMY8</accession>
<organism evidence="2 3">
    <name type="scientific">Shewanella holmiensis</name>
    <dbReference type="NCBI Taxonomy" id="2952222"/>
    <lineage>
        <taxon>Bacteria</taxon>
        <taxon>Pseudomonadati</taxon>
        <taxon>Pseudomonadota</taxon>
        <taxon>Gammaproteobacteria</taxon>
        <taxon>Alteromonadales</taxon>
        <taxon>Shewanellaceae</taxon>
        <taxon>Shewanella</taxon>
    </lineage>
</organism>
<dbReference type="Proteomes" id="UP001155546">
    <property type="component" value="Unassembled WGS sequence"/>
</dbReference>
<dbReference type="EMBL" id="JAMTCD010000011">
    <property type="protein sequence ID" value="MCT7942164.1"/>
    <property type="molecule type" value="Genomic_DNA"/>
</dbReference>
<feature type="transmembrane region" description="Helical" evidence="1">
    <location>
        <begin position="79"/>
        <end position="100"/>
    </location>
</feature>